<dbReference type="EMBL" id="BARU01005676">
    <property type="protein sequence ID" value="GAH39818.1"/>
    <property type="molecule type" value="Genomic_DNA"/>
</dbReference>
<feature type="non-terminal residue" evidence="1">
    <location>
        <position position="1"/>
    </location>
</feature>
<name>X1H3G1_9ZZZZ</name>
<protein>
    <submittedName>
        <fullName evidence="1">Uncharacterized protein</fullName>
    </submittedName>
</protein>
<sequence length="89" mass="10518">PKSHERRIHGHRHAGTRIVQEGPTKTLVLDAHLSHPQPFSPEELIPYRKAEMPEAQKAAIRRRKIRRKARSKKLKLLLKYFEQRYFNGS</sequence>
<evidence type="ECO:0000313" key="1">
    <source>
        <dbReference type="EMBL" id="GAH39818.1"/>
    </source>
</evidence>
<organism evidence="1">
    <name type="scientific">marine sediment metagenome</name>
    <dbReference type="NCBI Taxonomy" id="412755"/>
    <lineage>
        <taxon>unclassified sequences</taxon>
        <taxon>metagenomes</taxon>
        <taxon>ecological metagenomes</taxon>
    </lineage>
</organism>
<proteinExistence type="predicted"/>
<accession>X1H3G1</accession>
<gene>
    <name evidence="1" type="ORF">S03H2_11102</name>
</gene>
<dbReference type="AlphaFoldDB" id="X1H3G1"/>
<reference evidence="1" key="1">
    <citation type="journal article" date="2014" name="Front. Microbiol.">
        <title>High frequency of phylogenetically diverse reductive dehalogenase-homologous genes in deep subseafloor sedimentary metagenomes.</title>
        <authorList>
            <person name="Kawai M."/>
            <person name="Futagami T."/>
            <person name="Toyoda A."/>
            <person name="Takaki Y."/>
            <person name="Nishi S."/>
            <person name="Hori S."/>
            <person name="Arai W."/>
            <person name="Tsubouchi T."/>
            <person name="Morono Y."/>
            <person name="Uchiyama I."/>
            <person name="Ito T."/>
            <person name="Fujiyama A."/>
            <person name="Inagaki F."/>
            <person name="Takami H."/>
        </authorList>
    </citation>
    <scope>NUCLEOTIDE SEQUENCE</scope>
    <source>
        <strain evidence="1">Expedition CK06-06</strain>
    </source>
</reference>
<comment type="caution">
    <text evidence="1">The sequence shown here is derived from an EMBL/GenBank/DDBJ whole genome shotgun (WGS) entry which is preliminary data.</text>
</comment>